<reference evidence="2" key="1">
    <citation type="submission" date="2017-11" db="EMBL/GenBank/DDBJ databases">
        <authorList>
            <person name="Kuznetsova I."/>
            <person name="Sazanova A."/>
            <person name="Chirak E."/>
            <person name="Safronova V."/>
            <person name="Willems A."/>
        </authorList>
    </citation>
    <scope>NUCLEOTIDE SEQUENCE [LARGE SCALE GENOMIC DNA]</scope>
    <source>
        <strain evidence="2">STM 196</strain>
    </source>
</reference>
<evidence type="ECO:0000313" key="1">
    <source>
        <dbReference type="EMBL" id="PSH64894.1"/>
    </source>
</evidence>
<accession>A0A2P7BEJ1</accession>
<protein>
    <submittedName>
        <fullName evidence="1">Uncharacterized protein</fullName>
    </submittedName>
</protein>
<dbReference type="Proteomes" id="UP000241444">
    <property type="component" value="Unassembled WGS sequence"/>
</dbReference>
<evidence type="ECO:0000313" key="2">
    <source>
        <dbReference type="Proteomes" id="UP000241444"/>
    </source>
</evidence>
<proteinExistence type="predicted"/>
<dbReference type="EMBL" id="PGGO01000018">
    <property type="protein sequence ID" value="PSH64894.1"/>
    <property type="molecule type" value="Genomic_DNA"/>
</dbReference>
<keyword evidence="2" id="KW-1185">Reference proteome</keyword>
<comment type="caution">
    <text evidence="1">The sequence shown here is derived from an EMBL/GenBank/DDBJ whole genome shotgun (WGS) entry which is preliminary data.</text>
</comment>
<sequence>MLARIQVMHSGRRLTNISIRSHFIIVITFVSILTAQAQHVLLLNMRLLSEECQAFGRKHMAFGLNLKNREIMHENAAA</sequence>
<organism evidence="1 2">
    <name type="scientific">Phyllobacterium brassicacearum</name>
    <dbReference type="NCBI Taxonomy" id="314235"/>
    <lineage>
        <taxon>Bacteria</taxon>
        <taxon>Pseudomonadati</taxon>
        <taxon>Pseudomonadota</taxon>
        <taxon>Alphaproteobacteria</taxon>
        <taxon>Hyphomicrobiales</taxon>
        <taxon>Phyllobacteriaceae</taxon>
        <taxon>Phyllobacterium</taxon>
    </lineage>
</organism>
<name>A0A2P7BEJ1_9HYPH</name>
<dbReference type="AlphaFoldDB" id="A0A2P7BEJ1"/>
<gene>
    <name evidence="1" type="ORF">CU102_20870</name>
</gene>